<name>A0A5C5V1W1_9BACT</name>
<gene>
    <name evidence="1" type="ORF">KOR34_41640</name>
</gene>
<dbReference type="RefSeq" id="WP_228714720.1">
    <property type="nucleotide sequence ID" value="NZ_SIHJ01000003.1"/>
</dbReference>
<keyword evidence="2" id="KW-1185">Reference proteome</keyword>
<reference evidence="1 2" key="1">
    <citation type="submission" date="2019-02" db="EMBL/GenBank/DDBJ databases">
        <title>Deep-cultivation of Planctomycetes and their phenomic and genomic characterization uncovers novel biology.</title>
        <authorList>
            <person name="Wiegand S."/>
            <person name="Jogler M."/>
            <person name="Boedeker C."/>
            <person name="Pinto D."/>
            <person name="Vollmers J."/>
            <person name="Rivas-Marin E."/>
            <person name="Kohn T."/>
            <person name="Peeters S.H."/>
            <person name="Heuer A."/>
            <person name="Rast P."/>
            <person name="Oberbeckmann S."/>
            <person name="Bunk B."/>
            <person name="Jeske O."/>
            <person name="Meyerdierks A."/>
            <person name="Storesund J.E."/>
            <person name="Kallscheuer N."/>
            <person name="Luecker S."/>
            <person name="Lage O.M."/>
            <person name="Pohl T."/>
            <person name="Merkel B.J."/>
            <person name="Hornburger P."/>
            <person name="Mueller R.-W."/>
            <person name="Bruemmer F."/>
            <person name="Labrenz M."/>
            <person name="Spormann A.M."/>
            <person name="Op Den Camp H."/>
            <person name="Overmann J."/>
            <person name="Amann R."/>
            <person name="Jetten M.S.M."/>
            <person name="Mascher T."/>
            <person name="Medema M.H."/>
            <person name="Devos D.P."/>
            <person name="Kaster A.-K."/>
            <person name="Ovreas L."/>
            <person name="Rohde M."/>
            <person name="Galperin M.Y."/>
            <person name="Jogler C."/>
        </authorList>
    </citation>
    <scope>NUCLEOTIDE SEQUENCE [LARGE SCALE GENOMIC DNA]</scope>
    <source>
        <strain evidence="1 2">KOR34</strain>
    </source>
</reference>
<dbReference type="Gene3D" id="2.60.40.1190">
    <property type="match status" value="1"/>
</dbReference>
<organism evidence="1 2">
    <name type="scientific">Posidoniimonas corsicana</name>
    <dbReference type="NCBI Taxonomy" id="1938618"/>
    <lineage>
        <taxon>Bacteria</taxon>
        <taxon>Pseudomonadati</taxon>
        <taxon>Planctomycetota</taxon>
        <taxon>Planctomycetia</taxon>
        <taxon>Pirellulales</taxon>
        <taxon>Lacipirellulaceae</taxon>
        <taxon>Posidoniimonas</taxon>
    </lineage>
</organism>
<evidence type="ECO:0008006" key="3">
    <source>
        <dbReference type="Google" id="ProtNLM"/>
    </source>
</evidence>
<accession>A0A5C5V1W1</accession>
<dbReference type="Proteomes" id="UP000316714">
    <property type="component" value="Unassembled WGS sequence"/>
</dbReference>
<evidence type="ECO:0000313" key="2">
    <source>
        <dbReference type="Proteomes" id="UP000316714"/>
    </source>
</evidence>
<evidence type="ECO:0000313" key="1">
    <source>
        <dbReference type="EMBL" id="TWT32401.1"/>
    </source>
</evidence>
<comment type="caution">
    <text evidence="1">The sequence shown here is derived from an EMBL/GenBank/DDBJ whole genome shotgun (WGS) entry which is preliminary data.</text>
</comment>
<dbReference type="AlphaFoldDB" id="A0A5C5V1W1"/>
<sequence>MPAPGNELNTLLAPRFLFRFAAPVKRHKPIWSQAGVVLDESFRLPDLASLDRGTPSSERRFADVRMAWAPEGLAITVTVTGKNQALWCRESRLDESDGLQVWIDTRATHNIHRASKYCHRFGFLPSGGGRGAAEAAADQLLINRARENARPVRPRELQAIGRVKEGGYHLMAFVPAQALGGYDPEQHDQLGFHYEVIDRELGVQSYANGREFPTDEDPSCWATLRLEG</sequence>
<dbReference type="CDD" id="cd00241">
    <property type="entry name" value="DOMON_like"/>
    <property type="match status" value="1"/>
</dbReference>
<dbReference type="EMBL" id="SIHJ01000003">
    <property type="protein sequence ID" value="TWT32401.1"/>
    <property type="molecule type" value="Genomic_DNA"/>
</dbReference>
<proteinExistence type="predicted"/>
<dbReference type="SUPFAM" id="SSF49344">
    <property type="entry name" value="CBD9-like"/>
    <property type="match status" value="1"/>
</dbReference>
<protein>
    <recommendedName>
        <fullName evidence="3">Carbohydrate-binding domain-containing protein</fullName>
    </recommendedName>
</protein>